<proteinExistence type="predicted"/>
<sequence>MATLLALSQHEEETLSQFVTRFATEIRGYPDAHPSLIMQTFLTGLKPSRFFWSLIEKPPATIPEMLQRASQYVAGEALVAGRRADGKKPRIEQTRAITSTVALQPRRRPDHPEPQLPRPPPLPLNAPRTEIFLQIREKGLLRPPNPVKTTHKDRSKYCRFHRDYGHDKEDCRDLQNQIEELIRRGYLGHYLKEPREATPRPMIPVERHIDVIFGGPAAGGSSSTARKSYARSTVEKRPRPKLEPEISFGAEEVERSHHDDALVISIQIANTRVRRVMVDTGSSANVLYLDAFKKLGLSTKDLSPMSSALTGFTGDSISPLGTTTLPVTIGEEPRTKTIMTTFMVVDLPSAYNAILGRPTLNKLKAVVSTYHRAIKFPTSVGTGESRSDPGESRRCYLIAVTLPKKARTQDPDPREEVVPPTRLEPPE</sequence>
<name>A0A804KUG5_MUSAM</name>
<evidence type="ECO:0008006" key="4">
    <source>
        <dbReference type="Google" id="ProtNLM"/>
    </source>
</evidence>
<evidence type="ECO:0000256" key="1">
    <source>
        <dbReference type="SAM" id="MobiDB-lite"/>
    </source>
</evidence>
<dbReference type="Gramene" id="Ma10_t09690.1">
    <property type="protein sequence ID" value="Ma10_p09690.1"/>
    <property type="gene ID" value="Ma10_g09690"/>
</dbReference>
<evidence type="ECO:0000313" key="3">
    <source>
        <dbReference type="Proteomes" id="UP000012960"/>
    </source>
</evidence>
<evidence type="ECO:0000313" key="2">
    <source>
        <dbReference type="EnsemblPlants" id="Ma10_p09690.1"/>
    </source>
</evidence>
<organism evidence="2 3">
    <name type="scientific">Musa acuminata subsp. malaccensis</name>
    <name type="common">Wild banana</name>
    <name type="synonym">Musa malaccensis</name>
    <dbReference type="NCBI Taxonomy" id="214687"/>
    <lineage>
        <taxon>Eukaryota</taxon>
        <taxon>Viridiplantae</taxon>
        <taxon>Streptophyta</taxon>
        <taxon>Embryophyta</taxon>
        <taxon>Tracheophyta</taxon>
        <taxon>Spermatophyta</taxon>
        <taxon>Magnoliopsida</taxon>
        <taxon>Liliopsida</taxon>
        <taxon>Zingiberales</taxon>
        <taxon>Musaceae</taxon>
        <taxon>Musa</taxon>
    </lineage>
</organism>
<dbReference type="PANTHER" id="PTHR33240:SF8">
    <property type="entry name" value="OS03G0439900 PROTEIN"/>
    <property type="match status" value="1"/>
</dbReference>
<dbReference type="CDD" id="cd00303">
    <property type="entry name" value="retropepsin_like"/>
    <property type="match status" value="1"/>
</dbReference>
<dbReference type="SUPFAM" id="SSF50630">
    <property type="entry name" value="Acid proteases"/>
    <property type="match status" value="1"/>
</dbReference>
<reference evidence="2" key="1">
    <citation type="submission" date="2021-05" db="UniProtKB">
        <authorList>
            <consortium name="EnsemblPlants"/>
        </authorList>
    </citation>
    <scope>IDENTIFICATION</scope>
    <source>
        <strain evidence="2">subsp. malaccensis</strain>
    </source>
</reference>
<keyword evidence="3" id="KW-1185">Reference proteome</keyword>
<dbReference type="AlphaFoldDB" id="A0A804KUG5"/>
<feature type="compositionally biased region" description="Pro residues" evidence="1">
    <location>
        <begin position="114"/>
        <end position="124"/>
    </location>
</feature>
<protein>
    <recommendedName>
        <fullName evidence="4">Retrotransposon gag domain-containing protein</fullName>
    </recommendedName>
</protein>
<feature type="region of interest" description="Disordered" evidence="1">
    <location>
        <begin position="102"/>
        <end position="126"/>
    </location>
</feature>
<accession>A0A804KUG5</accession>
<dbReference type="Proteomes" id="UP000012960">
    <property type="component" value="Unplaced"/>
</dbReference>
<dbReference type="EnsemblPlants" id="Ma10_t09690.1">
    <property type="protein sequence ID" value="Ma10_p09690.1"/>
    <property type="gene ID" value="Ma10_g09690"/>
</dbReference>
<dbReference type="OMA" id="MIAMKIN"/>
<dbReference type="Gene3D" id="2.40.70.10">
    <property type="entry name" value="Acid Proteases"/>
    <property type="match status" value="1"/>
</dbReference>
<dbReference type="InParanoid" id="A0A804KUG5"/>
<feature type="compositionally biased region" description="Basic and acidic residues" evidence="1">
    <location>
        <begin position="407"/>
        <end position="417"/>
    </location>
</feature>
<dbReference type="OrthoDB" id="2919534at2759"/>
<feature type="region of interest" description="Disordered" evidence="1">
    <location>
        <begin position="402"/>
        <end position="427"/>
    </location>
</feature>
<dbReference type="PANTHER" id="PTHR33240">
    <property type="entry name" value="OS08G0508500 PROTEIN"/>
    <property type="match status" value="1"/>
</dbReference>
<dbReference type="InterPro" id="IPR021109">
    <property type="entry name" value="Peptidase_aspartic_dom_sf"/>
</dbReference>
<feature type="region of interest" description="Disordered" evidence="1">
    <location>
        <begin position="216"/>
        <end position="238"/>
    </location>
</feature>